<reference evidence="7 8" key="1">
    <citation type="submission" date="2015-09" db="EMBL/GenBank/DDBJ databases">
        <title>Draft Genome Sequence of Bradyrhizobium manausense Strain BR 3351T, a Novel Symbiotic Nitrogen-Fixing Alphaproteobacterium Isolated from Brazilian Amazon Rain Forest.</title>
        <authorList>
            <person name="De Araujo J.L."/>
            <person name="Zilli J.E."/>
        </authorList>
    </citation>
    <scope>NUCLEOTIDE SEQUENCE [LARGE SCALE GENOMIC DNA]</scope>
    <source>
        <strain evidence="7 8">BR3351</strain>
    </source>
</reference>
<dbReference type="GO" id="GO:0046872">
    <property type="term" value="F:metal ion binding"/>
    <property type="evidence" value="ECO:0007669"/>
    <property type="project" value="UniProtKB-KW"/>
</dbReference>
<evidence type="ECO:0000313" key="7">
    <source>
        <dbReference type="EMBL" id="KRQ16283.1"/>
    </source>
</evidence>
<gene>
    <name evidence="7" type="ORF">AOQ71_06340</name>
</gene>
<dbReference type="InterPro" id="IPR058240">
    <property type="entry name" value="rSAM_sf"/>
</dbReference>
<evidence type="ECO:0000256" key="3">
    <source>
        <dbReference type="ARBA" id="ARBA00022723"/>
    </source>
</evidence>
<dbReference type="CDD" id="cd01335">
    <property type="entry name" value="Radical_SAM"/>
    <property type="match status" value="1"/>
</dbReference>
<evidence type="ECO:0000259" key="6">
    <source>
        <dbReference type="PROSITE" id="PS51918"/>
    </source>
</evidence>
<dbReference type="RefSeq" id="WP_057743222.1">
    <property type="nucleotide sequence ID" value="NZ_LJYG01000027.1"/>
</dbReference>
<evidence type="ECO:0000256" key="5">
    <source>
        <dbReference type="ARBA" id="ARBA00023014"/>
    </source>
</evidence>
<protein>
    <recommendedName>
        <fullName evidence="6">Radical SAM core domain-containing protein</fullName>
    </recommendedName>
</protein>
<dbReference type="Proteomes" id="UP000051936">
    <property type="component" value="Unassembled WGS sequence"/>
</dbReference>
<dbReference type="PROSITE" id="PS51918">
    <property type="entry name" value="RADICAL_SAM"/>
    <property type="match status" value="1"/>
</dbReference>
<dbReference type="SUPFAM" id="SSF102114">
    <property type="entry name" value="Radical SAM enzymes"/>
    <property type="match status" value="1"/>
</dbReference>
<keyword evidence="8" id="KW-1185">Reference proteome</keyword>
<evidence type="ECO:0000256" key="2">
    <source>
        <dbReference type="ARBA" id="ARBA00022691"/>
    </source>
</evidence>
<feature type="domain" description="Radical SAM core" evidence="6">
    <location>
        <begin position="74"/>
        <end position="326"/>
    </location>
</feature>
<dbReference type="PANTHER" id="PTHR43583">
    <property type="entry name" value="2-IMINOACETATE SYNTHASE"/>
    <property type="match status" value="1"/>
</dbReference>
<keyword evidence="5" id="KW-0411">Iron-sulfur</keyword>
<comment type="caution">
    <text evidence="7">The sequence shown here is derived from an EMBL/GenBank/DDBJ whole genome shotgun (WGS) entry which is preliminary data.</text>
</comment>
<keyword evidence="3" id="KW-0479">Metal-binding</keyword>
<dbReference type="OrthoDB" id="3320990at2"/>
<evidence type="ECO:0000313" key="8">
    <source>
        <dbReference type="Proteomes" id="UP000051936"/>
    </source>
</evidence>
<dbReference type="InterPro" id="IPR007197">
    <property type="entry name" value="rSAM"/>
</dbReference>
<organism evidence="7 8">
    <name type="scientific">Bradyrhizobium manausense</name>
    <dbReference type="NCBI Taxonomy" id="989370"/>
    <lineage>
        <taxon>Bacteria</taxon>
        <taxon>Pseudomonadati</taxon>
        <taxon>Pseudomonadota</taxon>
        <taxon>Alphaproteobacteria</taxon>
        <taxon>Hyphomicrobiales</taxon>
        <taxon>Nitrobacteraceae</taxon>
        <taxon>Bradyrhizobium</taxon>
    </lineage>
</organism>
<dbReference type="AlphaFoldDB" id="A0A0R3E2B2"/>
<evidence type="ECO:0000256" key="4">
    <source>
        <dbReference type="ARBA" id="ARBA00023004"/>
    </source>
</evidence>
<dbReference type="InterPro" id="IPR034428">
    <property type="entry name" value="ThiH/NoCL/HydG-like"/>
</dbReference>
<dbReference type="EMBL" id="LJYG01000027">
    <property type="protein sequence ID" value="KRQ16283.1"/>
    <property type="molecule type" value="Genomic_DNA"/>
</dbReference>
<name>A0A0R3E2B2_9BRAD</name>
<dbReference type="STRING" id="989370.AOQ71_06340"/>
<sequence length="434" mass="48247">MYQVPVDELAAASNSAVGMALTDASYILDEAQHRPLLPSEIRGFIGMINTPDFSTIKSMVLDCSAGVRAKKYGHSVVTVSPVEVSNRCASNCDFCGWRADNAQMGRLIIDEEMVDIQTQYLLEKGIDDIELVGGDDMQFVRDALPVLLRRLQSRFPASSGRQLLFSTMALTEQQYRNLATCGADGMISWQETYDETLYNKHISRGPKSRGIDDDFRIVKNGNGFLFRLQSQDRAAKAGLNVSVGSMLGLHKDVAFDVLATVHHARYLCRTYAPVRPLIVGMPTWNKLTTPETDNRPEQVLDIEECFSFVASLYLLALSDLNVWVFPTCRVSMESHLEAVRAAGAYTSTEVKTGPGGYLVDALRNVKPQLRQATIENVCGELAGEKINGNVLLKRLQFFEQFQHYHYTHEEFVRALEAAGISVARRARPVDLPAV</sequence>
<dbReference type="InterPro" id="IPR013785">
    <property type="entry name" value="Aldolase_TIM"/>
</dbReference>
<dbReference type="GO" id="GO:0003824">
    <property type="term" value="F:catalytic activity"/>
    <property type="evidence" value="ECO:0007669"/>
    <property type="project" value="InterPro"/>
</dbReference>
<evidence type="ECO:0000256" key="1">
    <source>
        <dbReference type="ARBA" id="ARBA00001966"/>
    </source>
</evidence>
<dbReference type="PANTHER" id="PTHR43583:SF1">
    <property type="entry name" value="2-IMINOACETATE SYNTHASE"/>
    <property type="match status" value="1"/>
</dbReference>
<comment type="cofactor">
    <cofactor evidence="1">
        <name>[4Fe-4S] cluster</name>
        <dbReference type="ChEBI" id="CHEBI:49883"/>
    </cofactor>
</comment>
<dbReference type="Gene3D" id="3.20.20.70">
    <property type="entry name" value="Aldolase class I"/>
    <property type="match status" value="1"/>
</dbReference>
<accession>A0A0R3E2B2</accession>
<keyword evidence="2" id="KW-0949">S-adenosyl-L-methionine</keyword>
<proteinExistence type="predicted"/>
<keyword evidence="4" id="KW-0408">Iron</keyword>
<dbReference type="GO" id="GO:0051536">
    <property type="term" value="F:iron-sulfur cluster binding"/>
    <property type="evidence" value="ECO:0007669"/>
    <property type="project" value="UniProtKB-KW"/>
</dbReference>